<keyword evidence="1" id="KW-0472">Membrane</keyword>
<organism evidence="2 3">
    <name type="scientific">Cellulomonas wangsupingiae</name>
    <dbReference type="NCBI Taxonomy" id="2968085"/>
    <lineage>
        <taxon>Bacteria</taxon>
        <taxon>Bacillati</taxon>
        <taxon>Actinomycetota</taxon>
        <taxon>Actinomycetes</taxon>
        <taxon>Micrococcales</taxon>
        <taxon>Cellulomonadaceae</taxon>
        <taxon>Cellulomonas</taxon>
    </lineage>
</organism>
<evidence type="ECO:0000256" key="1">
    <source>
        <dbReference type="SAM" id="Phobius"/>
    </source>
</evidence>
<evidence type="ECO:0000313" key="3">
    <source>
        <dbReference type="Proteomes" id="UP001317322"/>
    </source>
</evidence>
<gene>
    <name evidence="2" type="ORF">NP075_17560</name>
</gene>
<keyword evidence="1" id="KW-0812">Transmembrane</keyword>
<sequence>MTPTPIAHPAARPFDDTPLPGAGFGESVRRYFARSTTFSGRASRAEYWNAAFLQVAVVWGGVLGMRTLDGAGEAVGAAVVAGLVLLWALVTVMPTLALNARRLHDVNLAGWWQLVALAPYGWVALVVVGLLPPRARGERFDEARPAYVACAGCERCG</sequence>
<name>A0ABY5K3I6_9CELL</name>
<keyword evidence="3" id="KW-1185">Reference proteome</keyword>
<evidence type="ECO:0000313" key="2">
    <source>
        <dbReference type="EMBL" id="UUI64895.1"/>
    </source>
</evidence>
<feature type="transmembrane region" description="Helical" evidence="1">
    <location>
        <begin position="77"/>
        <end position="98"/>
    </location>
</feature>
<proteinExistence type="predicted"/>
<protein>
    <submittedName>
        <fullName evidence="2">DUF805 domain-containing protein</fullName>
    </submittedName>
</protein>
<dbReference type="EMBL" id="CP101989">
    <property type="protein sequence ID" value="UUI64895.1"/>
    <property type="molecule type" value="Genomic_DNA"/>
</dbReference>
<dbReference type="Proteomes" id="UP001317322">
    <property type="component" value="Chromosome"/>
</dbReference>
<dbReference type="Pfam" id="PF05656">
    <property type="entry name" value="DUF805"/>
    <property type="match status" value="1"/>
</dbReference>
<feature type="transmembrane region" description="Helical" evidence="1">
    <location>
        <begin position="47"/>
        <end position="65"/>
    </location>
</feature>
<dbReference type="PANTHER" id="PTHR34980:SF2">
    <property type="entry name" value="INNER MEMBRANE PROTEIN YHAH-RELATED"/>
    <property type="match status" value="1"/>
</dbReference>
<keyword evidence="1" id="KW-1133">Transmembrane helix</keyword>
<dbReference type="RefSeq" id="WP_227563385.1">
    <property type="nucleotide sequence ID" value="NZ_CP101989.1"/>
</dbReference>
<feature type="transmembrane region" description="Helical" evidence="1">
    <location>
        <begin position="110"/>
        <end position="131"/>
    </location>
</feature>
<reference evidence="2 3" key="1">
    <citation type="submission" date="2022-07" db="EMBL/GenBank/DDBJ databases">
        <title>Novel species in genus cellulomonas.</title>
        <authorList>
            <person name="Ye L."/>
        </authorList>
    </citation>
    <scope>NUCLEOTIDE SEQUENCE [LARGE SCALE GENOMIC DNA]</scope>
    <source>
        <strain evidence="3">zg-Y908</strain>
    </source>
</reference>
<accession>A0ABY5K3I6</accession>
<dbReference type="InterPro" id="IPR008523">
    <property type="entry name" value="DUF805"/>
</dbReference>
<dbReference type="PANTHER" id="PTHR34980">
    <property type="entry name" value="INNER MEMBRANE PROTEIN-RELATED-RELATED"/>
    <property type="match status" value="1"/>
</dbReference>